<comment type="caution">
    <text evidence="2">The sequence shown here is derived from an EMBL/GenBank/DDBJ whole genome shotgun (WGS) entry which is preliminary data.</text>
</comment>
<accession>A0A8X6I9P2</accession>
<feature type="compositionally biased region" description="Polar residues" evidence="1">
    <location>
        <begin position="130"/>
        <end position="146"/>
    </location>
</feature>
<evidence type="ECO:0000313" key="2">
    <source>
        <dbReference type="EMBL" id="GFQ90287.1"/>
    </source>
</evidence>
<evidence type="ECO:0000256" key="1">
    <source>
        <dbReference type="SAM" id="MobiDB-lite"/>
    </source>
</evidence>
<reference evidence="2" key="1">
    <citation type="submission" date="2020-07" db="EMBL/GenBank/DDBJ databases">
        <title>Multicomponent nature underlies the extraordinary mechanical properties of spider dragline silk.</title>
        <authorList>
            <person name="Kono N."/>
            <person name="Nakamura H."/>
            <person name="Mori M."/>
            <person name="Yoshida Y."/>
            <person name="Ohtoshi R."/>
            <person name="Malay A.D."/>
            <person name="Moran D.A.P."/>
            <person name="Tomita M."/>
            <person name="Numata K."/>
            <person name="Arakawa K."/>
        </authorList>
    </citation>
    <scope>NUCLEOTIDE SEQUENCE</scope>
</reference>
<evidence type="ECO:0000313" key="3">
    <source>
        <dbReference type="Proteomes" id="UP000887116"/>
    </source>
</evidence>
<dbReference type="Proteomes" id="UP000887116">
    <property type="component" value="Unassembled WGS sequence"/>
</dbReference>
<dbReference type="EMBL" id="BMAO01013666">
    <property type="protein sequence ID" value="GFQ90287.1"/>
    <property type="molecule type" value="Genomic_DNA"/>
</dbReference>
<protein>
    <recommendedName>
        <fullName evidence="4">Gag-like protein</fullName>
    </recommendedName>
</protein>
<dbReference type="AlphaFoldDB" id="A0A8X6I9P2"/>
<name>A0A8X6I9P2_TRICU</name>
<sequence length="392" mass="44463">MSGPVIMDPLMITTIHDERMESTSDEDACHYVSYLGAHATSKDNKLKYLKADLAIVIGTPPIPEDETESIRQEITVAENELQTILGELALVTCPIVNCPTHSFSLDQNVKTITKTINKIKLKESSAKIANNTPAENNEKSTVSSTTEKNKMKRNRQEEFKLPKKFARVTKDLPPVQPCITKNTFEVLETVQNTEDENDPPPPATPKIKTIMMRINKNYNLILQEIYRKYPNTINKSTGDYIRIQPKSQEDNENIVKLLEIKKAQFYTKDITTPIKVVSKGLPIDTDVADIEADLKEQGIKIEKIAQLRKFSNKAPLLFLMIEIKIEEHANICNVKNLCYISVWFDPFQLQNLTAKFPEIFQALDDMSKTQKDNEKLNIFLLAIAKSALITKP</sequence>
<feature type="region of interest" description="Disordered" evidence="1">
    <location>
        <begin position="130"/>
        <end position="155"/>
    </location>
</feature>
<gene>
    <name evidence="2" type="primary">NCL1_47460</name>
    <name evidence="2" type="ORF">TNCT_346081</name>
</gene>
<proteinExistence type="predicted"/>
<keyword evidence="3" id="KW-1185">Reference proteome</keyword>
<evidence type="ECO:0008006" key="4">
    <source>
        <dbReference type="Google" id="ProtNLM"/>
    </source>
</evidence>
<organism evidence="2 3">
    <name type="scientific">Trichonephila clavata</name>
    <name type="common">Joro spider</name>
    <name type="synonym">Nephila clavata</name>
    <dbReference type="NCBI Taxonomy" id="2740835"/>
    <lineage>
        <taxon>Eukaryota</taxon>
        <taxon>Metazoa</taxon>
        <taxon>Ecdysozoa</taxon>
        <taxon>Arthropoda</taxon>
        <taxon>Chelicerata</taxon>
        <taxon>Arachnida</taxon>
        <taxon>Araneae</taxon>
        <taxon>Araneomorphae</taxon>
        <taxon>Entelegynae</taxon>
        <taxon>Araneoidea</taxon>
        <taxon>Nephilidae</taxon>
        <taxon>Trichonephila</taxon>
    </lineage>
</organism>